<reference evidence="2 3" key="1">
    <citation type="submission" date="2020-08" db="EMBL/GenBank/DDBJ databases">
        <title>Enterococcus faecalis SF28073 genome assembly.</title>
        <authorList>
            <person name="Duerkop B.A."/>
            <person name="Johnson C.N."/>
        </authorList>
    </citation>
    <scope>NUCLEOTIDE SEQUENCE [LARGE SCALE GENOMIC DNA]</scope>
    <source>
        <strain evidence="2 3">SF28073</strain>
    </source>
</reference>
<organism evidence="2 3">
    <name type="scientific">Enterococcus faecalis</name>
    <name type="common">Streptococcus faecalis</name>
    <dbReference type="NCBI Taxonomy" id="1351"/>
    <lineage>
        <taxon>Bacteria</taxon>
        <taxon>Bacillati</taxon>
        <taxon>Bacillota</taxon>
        <taxon>Bacilli</taxon>
        <taxon>Lactobacillales</taxon>
        <taxon>Enterococcaceae</taxon>
        <taxon>Enterococcus</taxon>
    </lineage>
</organism>
<reference evidence="1" key="2">
    <citation type="journal article" date="2023" name="Pathogens">
        <title>Prevalence of Enterococcus spp. and the Whole-Genome Characteristics of Enterococcus faecium and Enterococcus faecalis Strains Isolated from Free-Living Birds in Poland.</title>
        <authorList>
            <person name="Kwit R."/>
            <person name="Zajac M."/>
            <person name="Smialowska-Weglinska A."/>
            <person name="Skarzynska M."/>
            <person name="Bomba A."/>
            <person name="Lalak A."/>
            <person name="Skrzypiec E."/>
            <person name="Wojdat D."/>
            <person name="Koza W."/>
            <person name="Mikos-Wojewoda E."/>
            <person name="Pasim P."/>
            <person name="Skora M."/>
            <person name="Polak M."/>
            <person name="Wiacek J."/>
            <person name="Wasyl D."/>
        </authorList>
    </citation>
    <scope>NUCLEOTIDE SEQUENCE</scope>
    <source>
        <strain evidence="1">691B_2</strain>
    </source>
</reference>
<gene>
    <name evidence="2" type="ORF">H9Q64_14305</name>
    <name evidence="1" type="ORF">P0E79_12170</name>
</gene>
<proteinExistence type="predicted"/>
<dbReference type="EMBL" id="CP060804">
    <property type="protein sequence ID" value="QNP37614.1"/>
    <property type="molecule type" value="Genomic_DNA"/>
</dbReference>
<accession>A0A7H0FNJ8</accession>
<dbReference type="Proteomes" id="UP000516122">
    <property type="component" value="Chromosome"/>
</dbReference>
<dbReference type="Proteomes" id="UP001173174">
    <property type="component" value="Unassembled WGS sequence"/>
</dbReference>
<dbReference type="EMBL" id="JAREWH010000014">
    <property type="protein sequence ID" value="MDN3193242.1"/>
    <property type="molecule type" value="Genomic_DNA"/>
</dbReference>
<evidence type="ECO:0000313" key="2">
    <source>
        <dbReference type="EMBL" id="QNP37614.1"/>
    </source>
</evidence>
<evidence type="ECO:0000313" key="1">
    <source>
        <dbReference type="EMBL" id="MDN3193242.1"/>
    </source>
</evidence>
<evidence type="ECO:0000313" key="3">
    <source>
        <dbReference type="Proteomes" id="UP000516122"/>
    </source>
</evidence>
<protein>
    <submittedName>
        <fullName evidence="2">Uncharacterized protein</fullName>
    </submittedName>
</protein>
<dbReference type="RefSeq" id="WP_002367429.1">
    <property type="nucleotide sequence ID" value="NZ_CAAKOF010000027.1"/>
</dbReference>
<dbReference type="AlphaFoldDB" id="A0A7H0FNJ8"/>
<sequence>MKRKQLKIIVAMFLLVGLSLFYSGRKVEAASMATTVKSSMVYNYNLAGNIFRIDNYWRTIYYNQYCYRSGQGTYWGSNGIYKTKTTAYYYSYR</sequence>
<name>A0A7H0FNJ8_ENTFL</name>
<reference evidence="1" key="3">
    <citation type="submission" date="2023-03" db="EMBL/GenBank/DDBJ databases">
        <authorList>
            <person name="Zajac M."/>
            <person name="Kwit R."/>
            <person name="Wasyl D."/>
        </authorList>
    </citation>
    <scope>NUCLEOTIDE SEQUENCE</scope>
    <source>
        <strain evidence="1">691B_2</strain>
    </source>
</reference>